<reference evidence="1" key="1">
    <citation type="submission" date="2018-02" db="EMBL/GenBank/DDBJ databases">
        <title>The genomes of Aspergillus section Nigri reveals drivers in fungal speciation.</title>
        <authorList>
            <consortium name="DOE Joint Genome Institute"/>
            <person name="Vesth T.C."/>
            <person name="Nybo J."/>
            <person name="Theobald S."/>
            <person name="Brandl J."/>
            <person name="Frisvad J.C."/>
            <person name="Nielsen K.F."/>
            <person name="Lyhne E.K."/>
            <person name="Kogle M.E."/>
            <person name="Kuo A."/>
            <person name="Riley R."/>
            <person name="Clum A."/>
            <person name="Nolan M."/>
            <person name="Lipzen A."/>
            <person name="Salamov A."/>
            <person name="Henrissat B."/>
            <person name="Wiebenga A."/>
            <person name="De vries R.P."/>
            <person name="Grigoriev I.V."/>
            <person name="Mortensen U.H."/>
            <person name="Andersen M.R."/>
            <person name="Baker S.E."/>
        </authorList>
    </citation>
    <scope>NUCLEOTIDE SEQUENCE</scope>
    <source>
        <strain evidence="1">CBS 121060</strain>
    </source>
</reference>
<protein>
    <submittedName>
        <fullName evidence="1">Uncharacterized protein</fullName>
    </submittedName>
</protein>
<sequence>MVRGSMGTGGRPRELDDLGSQPDVPERDPSQGGAQDAAQDAAGEASVEPPSERPRGYSQRNTKGYDELAMLLAREPPALIFRRFTELNTKNLLYMQAELTFYEMCLQRHSEALAQDPDPEQRPEAHSVLEILQHPESEHWQQILQVRELLQKYNTALEQHRRLLQLEPPHPSDLRNHRILKELVDKNLTPGEYVDVVLDPTEQWDESPSYDRERGVHWGFRNRRKINVFTHSLFLVLTSGTIALVMWGLSYIKGGNQRLWFAIAMILLFVILVGLMVPARRAEIIAMASAFAAVGASLLVNSATGQSNHTGSPPARRVIDTSS</sequence>
<dbReference type="Proteomes" id="UP000249661">
    <property type="component" value="Unassembled WGS sequence"/>
</dbReference>
<accession>A0ACD1H439</accession>
<organism evidence="1 2">
    <name type="scientific">Aspergillus aculeatinus CBS 121060</name>
    <dbReference type="NCBI Taxonomy" id="1448322"/>
    <lineage>
        <taxon>Eukaryota</taxon>
        <taxon>Fungi</taxon>
        <taxon>Dikarya</taxon>
        <taxon>Ascomycota</taxon>
        <taxon>Pezizomycotina</taxon>
        <taxon>Eurotiomycetes</taxon>
        <taxon>Eurotiomycetidae</taxon>
        <taxon>Eurotiales</taxon>
        <taxon>Aspergillaceae</taxon>
        <taxon>Aspergillus</taxon>
        <taxon>Aspergillus subgen. Circumdati</taxon>
    </lineage>
</organism>
<evidence type="ECO:0000313" key="2">
    <source>
        <dbReference type="Proteomes" id="UP000249661"/>
    </source>
</evidence>
<dbReference type="EMBL" id="KZ824967">
    <property type="protein sequence ID" value="RAH68290.1"/>
    <property type="molecule type" value="Genomic_DNA"/>
</dbReference>
<evidence type="ECO:0000313" key="1">
    <source>
        <dbReference type="EMBL" id="RAH68290.1"/>
    </source>
</evidence>
<gene>
    <name evidence="1" type="ORF">BO66DRAFT_403032</name>
</gene>
<proteinExistence type="predicted"/>
<keyword evidence="2" id="KW-1185">Reference proteome</keyword>
<name>A0ACD1H439_9EURO</name>